<feature type="domain" description="HTH CENPB-type" evidence="2">
    <location>
        <begin position="60"/>
        <end position="128"/>
    </location>
</feature>
<dbReference type="SUPFAM" id="SSF46689">
    <property type="entry name" value="Homeodomain-like"/>
    <property type="match status" value="2"/>
</dbReference>
<dbReference type="Gene3D" id="1.10.10.60">
    <property type="entry name" value="Homeodomain-like"/>
    <property type="match status" value="2"/>
</dbReference>
<dbReference type="PANTHER" id="PTHR19303:SF73">
    <property type="entry name" value="PROTEIN PDC2"/>
    <property type="match status" value="1"/>
</dbReference>
<accession>A0ABM0LUE5</accession>
<dbReference type="InterPro" id="IPR050863">
    <property type="entry name" value="CenT-Element_Derived"/>
</dbReference>
<dbReference type="RefSeq" id="XP_006811386.1">
    <property type="nucleotide sequence ID" value="XM_006811323.1"/>
</dbReference>
<dbReference type="PROSITE" id="PS51253">
    <property type="entry name" value="HTH_CENPB"/>
    <property type="match status" value="1"/>
</dbReference>
<name>A0ABM0LUE5_SACKO</name>
<dbReference type="GeneID" id="102803315"/>
<dbReference type="InterPro" id="IPR006600">
    <property type="entry name" value="HTH_CenpB_DNA-bd_dom"/>
</dbReference>
<dbReference type="InterPro" id="IPR009057">
    <property type="entry name" value="Homeodomain-like_sf"/>
</dbReference>
<protein>
    <submittedName>
        <fullName evidence="4">Pogo transposable element with KRAB domain-like</fullName>
    </submittedName>
</protein>
<dbReference type="InterPro" id="IPR018586">
    <property type="entry name" value="Brinker_DNA-bd"/>
</dbReference>
<proteinExistence type="predicted"/>
<evidence type="ECO:0000259" key="2">
    <source>
        <dbReference type="PROSITE" id="PS51253"/>
    </source>
</evidence>
<gene>
    <name evidence="4" type="primary">LOC102803315</name>
</gene>
<evidence type="ECO:0000313" key="4">
    <source>
        <dbReference type="RefSeq" id="XP_006811386.1"/>
    </source>
</evidence>
<reference evidence="4" key="1">
    <citation type="submission" date="2025-08" db="UniProtKB">
        <authorList>
            <consortium name="RefSeq"/>
        </authorList>
    </citation>
    <scope>IDENTIFICATION</scope>
    <source>
        <tissue evidence="4">Testes</tissue>
    </source>
</reference>
<evidence type="ECO:0000256" key="1">
    <source>
        <dbReference type="ARBA" id="ARBA00023125"/>
    </source>
</evidence>
<dbReference type="Pfam" id="PF09607">
    <property type="entry name" value="BrkDBD"/>
    <property type="match status" value="1"/>
</dbReference>
<sequence>MSNRRSSYDAAFKLKVVSMALESKNNRKTADHFGINEKQVRQWIRAKDQLYSSKRRAKRLPGVGCKVKNISLDENFMQWFDGHRKNGNAISGRQLQMQARRITTDGTFKASDGWLHSFKKRHALSTRVLTSIGQKLPPNFEDKIEQFHRYIIQLRQRHGYPLSDVYNMDETLLRFDMPSI</sequence>
<keyword evidence="3" id="KW-1185">Reference proteome</keyword>
<dbReference type="PANTHER" id="PTHR19303">
    <property type="entry name" value="TRANSPOSON"/>
    <property type="match status" value="1"/>
</dbReference>
<keyword evidence="1" id="KW-0238">DNA-binding</keyword>
<dbReference type="SMART" id="SM00674">
    <property type="entry name" value="CENPB"/>
    <property type="match status" value="1"/>
</dbReference>
<dbReference type="Proteomes" id="UP000694865">
    <property type="component" value="Unplaced"/>
</dbReference>
<dbReference type="Pfam" id="PF03221">
    <property type="entry name" value="HTH_Tnp_Tc5"/>
    <property type="match status" value="1"/>
</dbReference>
<organism evidence="3 4">
    <name type="scientific">Saccoglossus kowalevskii</name>
    <name type="common">Acorn worm</name>
    <dbReference type="NCBI Taxonomy" id="10224"/>
    <lineage>
        <taxon>Eukaryota</taxon>
        <taxon>Metazoa</taxon>
        <taxon>Hemichordata</taxon>
        <taxon>Enteropneusta</taxon>
        <taxon>Harrimaniidae</taxon>
        <taxon>Saccoglossus</taxon>
    </lineage>
</organism>
<evidence type="ECO:0000313" key="3">
    <source>
        <dbReference type="Proteomes" id="UP000694865"/>
    </source>
</evidence>